<dbReference type="InterPro" id="IPR011993">
    <property type="entry name" value="PH-like_dom_sf"/>
</dbReference>
<comment type="subcellular location">
    <subcellularLocation>
        <location evidence="1">Cytoplasm</location>
    </subcellularLocation>
</comment>
<evidence type="ECO:0000259" key="4">
    <source>
        <dbReference type="PROSITE" id="PS50003"/>
    </source>
</evidence>
<evidence type="ECO:0000313" key="5">
    <source>
        <dbReference type="EMBL" id="CAF0862403.1"/>
    </source>
</evidence>
<dbReference type="GO" id="GO:0032418">
    <property type="term" value="P:lysosome localization"/>
    <property type="evidence" value="ECO:0007669"/>
    <property type="project" value="TreeGrafter"/>
</dbReference>
<dbReference type="GO" id="GO:0007030">
    <property type="term" value="P:Golgi organization"/>
    <property type="evidence" value="ECO:0007669"/>
    <property type="project" value="TreeGrafter"/>
</dbReference>
<dbReference type="PANTHER" id="PTHR46556:SF1">
    <property type="entry name" value="PLECKSTRIN HOMOLOGY DOMAIN-CONTAINING FAMILY M MEMBER 2"/>
    <property type="match status" value="1"/>
</dbReference>
<keyword evidence="2" id="KW-0963">Cytoplasm</keyword>
<sequence length="725" mass="83048">MSRLYGSNVIKDKLLNNVSAAVKEVHRFAVEDEQRIVTNDNWQLHSVLEQLDFALLFGSCWPTFLEVEIPNLQKLNLPGVRPDIPSFSDSLARYDIKPPSHYKLTTHSPRKTRHRTMNSGKERGSTASSLVNSFISTDTDLQQNRPISRSSSVSYDNPSIETSTDDTGSNIIQNNQTTITITPLSSSLSEVDPFMVRQRSVSEDYQQQQQPLLEQNKSTEEHISLEHKNTPVEYTNNFDNQSSLETPTLANDNLSINDETTDFVVDGYSENGGLEDENQIRQNNHDLLQKIDDIDPIELSADANLQLHFMLEVYEMPNDGEEFIKLFCTTIGHNQGNLELVYILITSLNVYVLRKQLEVNGSLKIEKLESVRLEQIELIECGPNEQYLRLITTRRYKLPSWTTGSSKLTKAICNAISFATAVGRYVSPKISAANMQEISIKKFLAIDLKRSAPSDVSLLRYSLTFWEEPQLTGKNLRKEGLLYTRVSSPPMQRLARLAVKQKTFETWKATYVTLRADRLNIYTSKSDKEPVLSYALLDENCQGCRRNRTSDRPFTVEIMFTNDVTLLLAAKTKIEQDEWLNAIMKAISQGRLAFKDDMSSNTVPCSAILTDEKLYVCHEEQDSLFVRFLDTIKLDYIVRLYIDANCKYYCILEIEQGKSQNSKYWIFYFLFCEEMLEFMESIQKAVSNVYQVLLDIQPVVDTELQRDCQRTSNRLISLYRSSKLS</sequence>
<dbReference type="GO" id="GO:0019894">
    <property type="term" value="F:kinesin binding"/>
    <property type="evidence" value="ECO:0007669"/>
    <property type="project" value="TreeGrafter"/>
</dbReference>
<dbReference type="GO" id="GO:0032880">
    <property type="term" value="P:regulation of protein localization"/>
    <property type="evidence" value="ECO:0007669"/>
    <property type="project" value="TreeGrafter"/>
</dbReference>
<organism evidence="5 7">
    <name type="scientific">Didymodactylos carnosus</name>
    <dbReference type="NCBI Taxonomy" id="1234261"/>
    <lineage>
        <taxon>Eukaryota</taxon>
        <taxon>Metazoa</taxon>
        <taxon>Spiralia</taxon>
        <taxon>Gnathifera</taxon>
        <taxon>Rotifera</taxon>
        <taxon>Eurotatoria</taxon>
        <taxon>Bdelloidea</taxon>
        <taxon>Philodinida</taxon>
        <taxon>Philodinidae</taxon>
        <taxon>Didymodactylos</taxon>
    </lineage>
</organism>
<dbReference type="Proteomes" id="UP000663829">
    <property type="component" value="Unassembled WGS sequence"/>
</dbReference>
<name>A0A813WUQ7_9BILA</name>
<dbReference type="PANTHER" id="PTHR46556">
    <property type="entry name" value="PLECKSTRIN HOMOLOGY DOMAIN-CONTAINING FAMILY M MEMBER 2"/>
    <property type="match status" value="1"/>
</dbReference>
<dbReference type="InterPro" id="IPR057288">
    <property type="entry name" value="PH_PLEKHM2"/>
</dbReference>
<dbReference type="GO" id="GO:0010008">
    <property type="term" value="C:endosome membrane"/>
    <property type="evidence" value="ECO:0007669"/>
    <property type="project" value="TreeGrafter"/>
</dbReference>
<proteinExistence type="predicted"/>
<dbReference type="SMART" id="SM00233">
    <property type="entry name" value="PH"/>
    <property type="match status" value="1"/>
</dbReference>
<dbReference type="Pfam" id="PF23142">
    <property type="entry name" value="PH_PLEKHM2"/>
    <property type="match status" value="1"/>
</dbReference>
<reference evidence="5" key="1">
    <citation type="submission" date="2021-02" db="EMBL/GenBank/DDBJ databases">
        <authorList>
            <person name="Nowell W R."/>
        </authorList>
    </citation>
    <scope>NUCLEOTIDE SEQUENCE</scope>
</reference>
<accession>A0A813WUQ7</accession>
<dbReference type="SUPFAM" id="SSF50729">
    <property type="entry name" value="PH domain-like"/>
    <property type="match status" value="1"/>
</dbReference>
<dbReference type="InterPro" id="IPR053015">
    <property type="entry name" value="PH_domain-containing_M2"/>
</dbReference>
<dbReference type="Gene3D" id="2.30.29.30">
    <property type="entry name" value="Pleckstrin-homology domain (PH domain)/Phosphotyrosine-binding domain (PTB)"/>
    <property type="match status" value="1"/>
</dbReference>
<gene>
    <name evidence="5" type="ORF">GPM918_LOCUS6658</name>
    <name evidence="6" type="ORF">SRO942_LOCUS6658</name>
</gene>
<feature type="domain" description="PH" evidence="4">
    <location>
        <begin position="475"/>
        <end position="588"/>
    </location>
</feature>
<comment type="caution">
    <text evidence="5">The sequence shown here is derived from an EMBL/GenBank/DDBJ whole genome shotgun (WGS) entry which is preliminary data.</text>
</comment>
<feature type="region of interest" description="Disordered" evidence="3">
    <location>
        <begin position="99"/>
        <end position="171"/>
    </location>
</feature>
<dbReference type="AlphaFoldDB" id="A0A813WUQ7"/>
<feature type="compositionally biased region" description="Polar residues" evidence="3">
    <location>
        <begin position="125"/>
        <end position="169"/>
    </location>
</feature>
<dbReference type="Proteomes" id="UP000681722">
    <property type="component" value="Unassembled WGS sequence"/>
</dbReference>
<dbReference type="PROSITE" id="PS50003">
    <property type="entry name" value="PH_DOMAIN"/>
    <property type="match status" value="1"/>
</dbReference>
<dbReference type="EMBL" id="CAJOBC010001038">
    <property type="protein sequence ID" value="CAF3650032.1"/>
    <property type="molecule type" value="Genomic_DNA"/>
</dbReference>
<protein>
    <recommendedName>
        <fullName evidence="4">PH domain-containing protein</fullName>
    </recommendedName>
</protein>
<evidence type="ECO:0000256" key="1">
    <source>
        <dbReference type="ARBA" id="ARBA00004496"/>
    </source>
</evidence>
<dbReference type="InterPro" id="IPR001849">
    <property type="entry name" value="PH_domain"/>
</dbReference>
<keyword evidence="7" id="KW-1185">Reference proteome</keyword>
<dbReference type="OrthoDB" id="9983817at2759"/>
<dbReference type="Pfam" id="PF00169">
    <property type="entry name" value="PH"/>
    <property type="match status" value="1"/>
</dbReference>
<dbReference type="EMBL" id="CAJNOQ010001038">
    <property type="protein sequence ID" value="CAF0862403.1"/>
    <property type="molecule type" value="Genomic_DNA"/>
</dbReference>
<evidence type="ECO:0000256" key="2">
    <source>
        <dbReference type="ARBA" id="ARBA00022490"/>
    </source>
</evidence>
<evidence type="ECO:0000313" key="6">
    <source>
        <dbReference type="EMBL" id="CAF3650032.1"/>
    </source>
</evidence>
<evidence type="ECO:0000313" key="7">
    <source>
        <dbReference type="Proteomes" id="UP000663829"/>
    </source>
</evidence>
<evidence type="ECO:0000256" key="3">
    <source>
        <dbReference type="SAM" id="MobiDB-lite"/>
    </source>
</evidence>